<proteinExistence type="predicted"/>
<evidence type="ECO:0000256" key="1">
    <source>
        <dbReference type="SAM" id="MobiDB-lite"/>
    </source>
</evidence>
<dbReference type="RefSeq" id="XP_062707606.1">
    <property type="nucleotide sequence ID" value="XM_062851622.1"/>
</dbReference>
<name>A0ABM1ZQ40_AEDAL</name>
<feature type="region of interest" description="Disordered" evidence="1">
    <location>
        <begin position="69"/>
        <end position="97"/>
    </location>
</feature>
<evidence type="ECO:0000313" key="3">
    <source>
        <dbReference type="Proteomes" id="UP000069940"/>
    </source>
</evidence>
<sequence length="203" mass="22932">MTSHRMLSWFQLSKLTPDQIKAHRFVCGLQSPRDADTRARLFSNLEADETAVNEQEEAASKVTLENLVEECHPSRGQPQTGQADGGEQRSTERQHCLPQTEESCEKIGSVQNAQHYVRECLFASHTCYRCKQQGHKEGYYSSNKPTPSKPFNLTKPRENVKTRGIGSKRKFIPAELNGTTVKHQHDSASDITIISEDTWINFG</sequence>
<evidence type="ECO:0000313" key="2">
    <source>
        <dbReference type="EnsemblMetazoa" id="AALFPA23_020586.P30399"/>
    </source>
</evidence>
<reference evidence="3" key="1">
    <citation type="journal article" date="2015" name="Proc. Natl. Acad. Sci. U.S.A.">
        <title>Genome sequence of the Asian Tiger mosquito, Aedes albopictus, reveals insights into its biology, genetics, and evolution.</title>
        <authorList>
            <person name="Chen X.G."/>
            <person name="Jiang X."/>
            <person name="Gu J."/>
            <person name="Xu M."/>
            <person name="Wu Y."/>
            <person name="Deng Y."/>
            <person name="Zhang C."/>
            <person name="Bonizzoni M."/>
            <person name="Dermauw W."/>
            <person name="Vontas J."/>
            <person name="Armbruster P."/>
            <person name="Huang X."/>
            <person name="Yang Y."/>
            <person name="Zhang H."/>
            <person name="He W."/>
            <person name="Peng H."/>
            <person name="Liu Y."/>
            <person name="Wu K."/>
            <person name="Chen J."/>
            <person name="Lirakis M."/>
            <person name="Topalis P."/>
            <person name="Van Leeuwen T."/>
            <person name="Hall A.B."/>
            <person name="Jiang X."/>
            <person name="Thorpe C."/>
            <person name="Mueller R.L."/>
            <person name="Sun C."/>
            <person name="Waterhouse R.M."/>
            <person name="Yan G."/>
            <person name="Tu Z.J."/>
            <person name="Fang X."/>
            <person name="James A.A."/>
        </authorList>
    </citation>
    <scope>NUCLEOTIDE SEQUENCE [LARGE SCALE GENOMIC DNA]</scope>
    <source>
        <strain evidence="3">Foshan</strain>
    </source>
</reference>
<reference evidence="2" key="2">
    <citation type="submission" date="2025-05" db="UniProtKB">
        <authorList>
            <consortium name="EnsemblMetazoa"/>
        </authorList>
    </citation>
    <scope>IDENTIFICATION</scope>
    <source>
        <strain evidence="2">Foshan</strain>
    </source>
</reference>
<organism evidence="2 3">
    <name type="scientific">Aedes albopictus</name>
    <name type="common">Asian tiger mosquito</name>
    <name type="synonym">Stegomyia albopicta</name>
    <dbReference type="NCBI Taxonomy" id="7160"/>
    <lineage>
        <taxon>Eukaryota</taxon>
        <taxon>Metazoa</taxon>
        <taxon>Ecdysozoa</taxon>
        <taxon>Arthropoda</taxon>
        <taxon>Hexapoda</taxon>
        <taxon>Insecta</taxon>
        <taxon>Pterygota</taxon>
        <taxon>Neoptera</taxon>
        <taxon>Endopterygota</taxon>
        <taxon>Diptera</taxon>
        <taxon>Nematocera</taxon>
        <taxon>Culicoidea</taxon>
        <taxon>Culicidae</taxon>
        <taxon>Culicinae</taxon>
        <taxon>Aedini</taxon>
        <taxon>Aedes</taxon>
        <taxon>Stegomyia</taxon>
    </lineage>
</organism>
<protein>
    <submittedName>
        <fullName evidence="2">Uncharacterized protein</fullName>
    </submittedName>
</protein>
<dbReference type="Proteomes" id="UP000069940">
    <property type="component" value="Unassembled WGS sequence"/>
</dbReference>
<keyword evidence="3" id="KW-1185">Reference proteome</keyword>
<accession>A0ABM1ZQ40</accession>
<dbReference type="GeneID" id="134288023"/>
<feature type="compositionally biased region" description="Basic and acidic residues" evidence="1">
    <location>
        <begin position="86"/>
        <end position="95"/>
    </location>
</feature>
<dbReference type="EnsemblMetazoa" id="AALFPA23_020586.R30399">
    <property type="protein sequence ID" value="AALFPA23_020586.P30399"/>
    <property type="gene ID" value="AALFPA23_020586"/>
</dbReference>